<dbReference type="AlphaFoldDB" id="A0A0V1GVC0"/>
<dbReference type="Proteomes" id="UP000054805">
    <property type="component" value="Unassembled WGS sequence"/>
</dbReference>
<gene>
    <name evidence="1" type="ORF">T4B_5881</name>
</gene>
<evidence type="ECO:0000313" key="1">
    <source>
        <dbReference type="EMBL" id="KRZ01973.1"/>
    </source>
</evidence>
<sequence>MLQKYHIAEPTGIGWNHHFFHRCSYNLLISFAKSPLLTTSCNNSPGGVGGFDFSGSAPCWLLLARAVSSSSCHPQVRFRTYCTPPRQSPLSL</sequence>
<reference evidence="1 2" key="1">
    <citation type="submission" date="2015-01" db="EMBL/GenBank/DDBJ databases">
        <title>Evolution of Trichinella species and genotypes.</title>
        <authorList>
            <person name="Korhonen P.K."/>
            <person name="Edoardo P."/>
            <person name="Giuseppe L.R."/>
            <person name="Gasser R.B."/>
        </authorList>
    </citation>
    <scope>NUCLEOTIDE SEQUENCE [LARGE SCALE GENOMIC DNA]</scope>
    <source>
        <strain evidence="1">ISS588</strain>
    </source>
</reference>
<comment type="caution">
    <text evidence="1">The sequence shown here is derived from an EMBL/GenBank/DDBJ whole genome shotgun (WGS) entry which is preliminary data.</text>
</comment>
<organism evidence="1 2">
    <name type="scientific">Trichinella pseudospiralis</name>
    <name type="common">Parasitic roundworm</name>
    <dbReference type="NCBI Taxonomy" id="6337"/>
    <lineage>
        <taxon>Eukaryota</taxon>
        <taxon>Metazoa</taxon>
        <taxon>Ecdysozoa</taxon>
        <taxon>Nematoda</taxon>
        <taxon>Enoplea</taxon>
        <taxon>Dorylaimia</taxon>
        <taxon>Trichinellida</taxon>
        <taxon>Trichinellidae</taxon>
        <taxon>Trichinella</taxon>
    </lineage>
</organism>
<accession>A0A0V1GVC0</accession>
<dbReference type="EMBL" id="JYDS01000595">
    <property type="protein sequence ID" value="KRZ01973.1"/>
    <property type="molecule type" value="Genomic_DNA"/>
</dbReference>
<protein>
    <submittedName>
        <fullName evidence="1">Uncharacterized protein</fullName>
    </submittedName>
</protein>
<proteinExistence type="predicted"/>
<evidence type="ECO:0000313" key="2">
    <source>
        <dbReference type="Proteomes" id="UP000054805"/>
    </source>
</evidence>
<name>A0A0V1GVC0_TRIPS</name>
<keyword evidence="2" id="KW-1185">Reference proteome</keyword>